<sequence length="74" mass="8266">MVGGKGARRRRYGKHNHHRAWEAASVLGELASRGARKNVEEGRAMQAVAEKRLVVLSLINAAFFTLNNNLQERP</sequence>
<keyword evidence="2" id="KW-1185">Reference proteome</keyword>
<comment type="caution">
    <text evidence="1">The sequence shown here is derived from an EMBL/GenBank/DDBJ whole genome shotgun (WGS) entry which is preliminary data.</text>
</comment>
<proteinExistence type="predicted"/>
<name>A0A3M6VQA6_9STRA</name>
<organism evidence="1 2">
    <name type="scientific">Peronospora effusa</name>
    <dbReference type="NCBI Taxonomy" id="542832"/>
    <lineage>
        <taxon>Eukaryota</taxon>
        <taxon>Sar</taxon>
        <taxon>Stramenopiles</taxon>
        <taxon>Oomycota</taxon>
        <taxon>Peronosporomycetes</taxon>
        <taxon>Peronosporales</taxon>
        <taxon>Peronosporaceae</taxon>
        <taxon>Peronospora</taxon>
    </lineage>
</organism>
<dbReference type="EMBL" id="QLLG01000047">
    <property type="protein sequence ID" value="RMX68929.1"/>
    <property type="molecule type" value="Genomic_DNA"/>
</dbReference>
<reference evidence="1 2" key="1">
    <citation type="submission" date="2018-06" db="EMBL/GenBank/DDBJ databases">
        <title>Comparative genomics of downy mildews reveals potential adaptations to biotrophy.</title>
        <authorList>
            <person name="Fletcher K."/>
            <person name="Klosterman S.J."/>
            <person name="Derevnina L."/>
            <person name="Martin F."/>
            <person name="Koike S."/>
            <person name="Reyes Chin-Wo S."/>
            <person name="Mou B."/>
            <person name="Michelmore R."/>
        </authorList>
    </citation>
    <scope>NUCLEOTIDE SEQUENCE [LARGE SCALE GENOMIC DNA]</scope>
    <source>
        <strain evidence="1 2">R14</strain>
    </source>
</reference>
<accession>A0A3M6VQA6</accession>
<evidence type="ECO:0000313" key="2">
    <source>
        <dbReference type="Proteomes" id="UP000282087"/>
    </source>
</evidence>
<protein>
    <submittedName>
        <fullName evidence="1">Uncharacterized protein</fullName>
    </submittedName>
</protein>
<evidence type="ECO:0000313" key="1">
    <source>
        <dbReference type="EMBL" id="RMX68929.1"/>
    </source>
</evidence>
<dbReference type="Proteomes" id="UP000282087">
    <property type="component" value="Unassembled WGS sequence"/>
</dbReference>
<dbReference type="AlphaFoldDB" id="A0A3M6VQA6"/>
<gene>
    <name evidence="1" type="ORF">DD238_002788</name>
</gene>